<keyword evidence="8 15" id="KW-0547">Nucleotide-binding</keyword>
<dbReference type="SFLD" id="SFLDS00003">
    <property type="entry name" value="Haloacid_Dehalogenase"/>
    <property type="match status" value="1"/>
</dbReference>
<dbReference type="InterPro" id="IPR059000">
    <property type="entry name" value="ATPase_P-type_domA"/>
</dbReference>
<dbReference type="Gene3D" id="3.40.50.1000">
    <property type="entry name" value="HAD superfamily/HAD-like"/>
    <property type="match status" value="1"/>
</dbReference>
<comment type="caution">
    <text evidence="18">The sequence shown here is derived from an EMBL/GenBank/DDBJ whole genome shotgun (WGS) entry which is preliminary data.</text>
</comment>
<keyword evidence="11" id="KW-1278">Translocase</keyword>
<dbReference type="SUPFAM" id="SSF56784">
    <property type="entry name" value="HAD-like"/>
    <property type="match status" value="1"/>
</dbReference>
<evidence type="ECO:0000256" key="12">
    <source>
        <dbReference type="ARBA" id="ARBA00022989"/>
    </source>
</evidence>
<dbReference type="Gene3D" id="2.70.150.10">
    <property type="entry name" value="Calcium-transporting ATPase, cytoplasmic transduction domain A"/>
    <property type="match status" value="1"/>
</dbReference>
<keyword evidence="7 15" id="KW-0479">Metal-binding</keyword>
<gene>
    <name evidence="18" type="ORF">LQ318_10065</name>
</gene>
<feature type="transmembrane region" description="Helical" evidence="15">
    <location>
        <begin position="279"/>
        <end position="301"/>
    </location>
</feature>
<evidence type="ECO:0000256" key="16">
    <source>
        <dbReference type="SAM" id="MobiDB-lite"/>
    </source>
</evidence>
<evidence type="ECO:0000259" key="17">
    <source>
        <dbReference type="Pfam" id="PF00122"/>
    </source>
</evidence>
<dbReference type="SFLD" id="SFLDF00027">
    <property type="entry name" value="p-type_atpase"/>
    <property type="match status" value="1"/>
</dbReference>
<accession>A0ABT3PZF8</accession>
<dbReference type="InterPro" id="IPR001757">
    <property type="entry name" value="P_typ_ATPase"/>
</dbReference>
<dbReference type="Proteomes" id="UP001207337">
    <property type="component" value="Unassembled WGS sequence"/>
</dbReference>
<evidence type="ECO:0000256" key="11">
    <source>
        <dbReference type="ARBA" id="ARBA00022967"/>
    </source>
</evidence>
<dbReference type="PANTHER" id="PTHR43520:SF5">
    <property type="entry name" value="CATION-TRANSPORTING P-TYPE ATPASE-RELATED"/>
    <property type="match status" value="1"/>
</dbReference>
<keyword evidence="5" id="KW-0597">Phosphoprotein</keyword>
<evidence type="ECO:0000256" key="13">
    <source>
        <dbReference type="ARBA" id="ARBA00023065"/>
    </source>
</evidence>
<dbReference type="InterPro" id="IPR023299">
    <property type="entry name" value="ATPase_P-typ_cyto_dom_N"/>
</dbReference>
<keyword evidence="13" id="KW-0406">Ion transport</keyword>
<evidence type="ECO:0000256" key="1">
    <source>
        <dbReference type="ARBA" id="ARBA00004651"/>
    </source>
</evidence>
<evidence type="ECO:0000313" key="18">
    <source>
        <dbReference type="EMBL" id="MCW9713250.1"/>
    </source>
</evidence>
<keyword evidence="14 15" id="KW-0472">Membrane</keyword>
<evidence type="ECO:0000256" key="7">
    <source>
        <dbReference type="ARBA" id="ARBA00022723"/>
    </source>
</evidence>
<feature type="transmembrane region" description="Helical" evidence="15">
    <location>
        <begin position="646"/>
        <end position="666"/>
    </location>
</feature>
<keyword evidence="10" id="KW-0460">Magnesium</keyword>
<dbReference type="Gene3D" id="3.40.1110.10">
    <property type="entry name" value="Calcium-transporting ATPase, cytoplasmic domain N"/>
    <property type="match status" value="1"/>
</dbReference>
<feature type="transmembrane region" description="Helical" evidence="15">
    <location>
        <begin position="313"/>
        <end position="333"/>
    </location>
</feature>
<keyword evidence="4 15" id="KW-1003">Cell membrane</keyword>
<dbReference type="NCBIfam" id="TIGR01525">
    <property type="entry name" value="ATPase-IB_hvy"/>
    <property type="match status" value="1"/>
</dbReference>
<evidence type="ECO:0000256" key="10">
    <source>
        <dbReference type="ARBA" id="ARBA00022842"/>
    </source>
</evidence>
<evidence type="ECO:0000256" key="3">
    <source>
        <dbReference type="ARBA" id="ARBA00022448"/>
    </source>
</evidence>
<feature type="region of interest" description="Disordered" evidence="16">
    <location>
        <begin position="1"/>
        <end position="22"/>
    </location>
</feature>
<dbReference type="InterPro" id="IPR023214">
    <property type="entry name" value="HAD_sf"/>
</dbReference>
<keyword evidence="3" id="KW-0813">Transport</keyword>
<keyword evidence="19" id="KW-1185">Reference proteome</keyword>
<dbReference type="InterPro" id="IPR018303">
    <property type="entry name" value="ATPase_P-typ_P_site"/>
</dbReference>
<dbReference type="EMBL" id="JAJNDC010000002">
    <property type="protein sequence ID" value="MCW9713250.1"/>
    <property type="molecule type" value="Genomic_DNA"/>
</dbReference>
<feature type="transmembrane region" description="Helical" evidence="15">
    <location>
        <begin position="67"/>
        <end position="86"/>
    </location>
</feature>
<dbReference type="InterPro" id="IPR036412">
    <property type="entry name" value="HAD-like_sf"/>
</dbReference>
<dbReference type="InterPro" id="IPR023298">
    <property type="entry name" value="ATPase_P-typ_TM_dom_sf"/>
</dbReference>
<reference evidence="18 19" key="1">
    <citation type="submission" date="2021-11" db="EMBL/GenBank/DDBJ databases">
        <title>Aliifidinibius sp. nov., a new bacterium isolated from saline soil.</title>
        <authorList>
            <person name="Galisteo C."/>
            <person name="De La Haba R."/>
            <person name="Sanchez-Porro C."/>
            <person name="Ventosa A."/>
        </authorList>
    </citation>
    <scope>NUCLEOTIDE SEQUENCE [LARGE SCALE GENOMIC DNA]</scope>
    <source>
        <strain evidence="18 19">KACC 190600</strain>
    </source>
</reference>
<dbReference type="NCBIfam" id="TIGR01511">
    <property type="entry name" value="ATPase-IB1_Cu"/>
    <property type="match status" value="1"/>
</dbReference>
<dbReference type="PRINTS" id="PR00119">
    <property type="entry name" value="CATATPASE"/>
</dbReference>
<dbReference type="SFLD" id="SFLDG00002">
    <property type="entry name" value="C1.7:_P-type_atpase_like"/>
    <property type="match status" value="1"/>
</dbReference>
<evidence type="ECO:0000256" key="15">
    <source>
        <dbReference type="RuleBase" id="RU362081"/>
    </source>
</evidence>
<comment type="subcellular location">
    <subcellularLocation>
        <location evidence="1">Cell membrane</location>
        <topology evidence="1">Multi-pass membrane protein</topology>
    </subcellularLocation>
</comment>
<keyword evidence="12 15" id="KW-1133">Transmembrane helix</keyword>
<evidence type="ECO:0000313" key="19">
    <source>
        <dbReference type="Proteomes" id="UP001207337"/>
    </source>
</evidence>
<feature type="transmembrane region" description="Helical" evidence="15">
    <location>
        <begin position="618"/>
        <end position="640"/>
    </location>
</feature>
<dbReference type="SUPFAM" id="SSF81665">
    <property type="entry name" value="Calcium ATPase, transmembrane domain M"/>
    <property type="match status" value="1"/>
</dbReference>
<evidence type="ECO:0000256" key="14">
    <source>
        <dbReference type="ARBA" id="ARBA00023136"/>
    </source>
</evidence>
<sequence length="673" mass="73143">MDHDQHQHQHQEGSHGDGHHDHHAHMLEDFKKRFFISLLPTALILILSPMIQEFMGIAGQLDFSGDTIILFLLSTFVFFYGGWPFLKGAYDEISDKQPGMMTLIGLAITVAYGYSSTVVFGLEGKLFFWELATLVLIMLVGHWIEMRSVMSASRALEELAKLMPDTAHRLKQDGSTEEVPLRELQNGDRLVIKPGEKIPADGEVIEGATQVNESLLTGESKPVSKEEGDEVIGGAINKEGSITIKVTKTGDESFLSQVISLVEDAQQSKSKTQNLANRAAAWLTFAALGAGALTLFGWSFWSSQDFVFAIERTVTVMVITCPHALGLAIPLVVSVSTSKAANEGFLIRNRTAFEQARNVNAIIFDKTGTLTQGEFGVTDVKLFKENYSREELLKLAASLETRSEHSIAQGIVEAVDETYEVSDFNSITGKGVTGKVEGKQLAVVSPGYLEEQDIEIPDREQVDKLASEGKTIVYVLIDDSLEGAIALGDQIRKESYEAVKKLKEAGIQCMMLTGDNKQVAKYVADELGLEDYFAEVLPDEKSEKVKEVQSRGLVVAMVGDGVNDAPALAQADVGIAIGAGSDVAVETADLILVKNNPNDVVAAILLAKATYRKMIQNLWWASGYNIIAIPLAAGVFAWAGVILSPAVGAVLMSMSTVVVAINARFLKIERSDK</sequence>
<dbReference type="NCBIfam" id="TIGR01494">
    <property type="entry name" value="ATPase_P-type"/>
    <property type="match status" value="1"/>
</dbReference>
<dbReference type="InterPro" id="IPR027256">
    <property type="entry name" value="P-typ_ATPase_IB"/>
</dbReference>
<organism evidence="18 19">
    <name type="scientific">Fodinibius salicampi</name>
    <dbReference type="NCBI Taxonomy" id="1920655"/>
    <lineage>
        <taxon>Bacteria</taxon>
        <taxon>Pseudomonadati</taxon>
        <taxon>Balneolota</taxon>
        <taxon>Balneolia</taxon>
        <taxon>Balneolales</taxon>
        <taxon>Balneolaceae</taxon>
        <taxon>Fodinibius</taxon>
    </lineage>
</organism>
<feature type="transmembrane region" description="Helical" evidence="15">
    <location>
        <begin position="98"/>
        <end position="114"/>
    </location>
</feature>
<dbReference type="Pfam" id="PF00702">
    <property type="entry name" value="Hydrolase"/>
    <property type="match status" value="1"/>
</dbReference>
<feature type="transmembrane region" description="Helical" evidence="15">
    <location>
        <begin position="126"/>
        <end position="144"/>
    </location>
</feature>
<evidence type="ECO:0000256" key="8">
    <source>
        <dbReference type="ARBA" id="ARBA00022741"/>
    </source>
</evidence>
<dbReference type="PRINTS" id="PR00943">
    <property type="entry name" value="CUATPASE"/>
</dbReference>
<dbReference type="InterPro" id="IPR044492">
    <property type="entry name" value="P_typ_ATPase_HD_dom"/>
</dbReference>
<dbReference type="PROSITE" id="PS00154">
    <property type="entry name" value="ATPASE_E1_E2"/>
    <property type="match status" value="1"/>
</dbReference>
<keyword evidence="18" id="KW-0378">Hydrolase</keyword>
<proteinExistence type="inferred from homology"/>
<protein>
    <submittedName>
        <fullName evidence="18">Copper-translocating P-type ATPase</fullName>
        <ecNumber evidence="18">3.6.3.-</ecNumber>
    </submittedName>
</protein>
<comment type="similarity">
    <text evidence="2 15">Belongs to the cation transport ATPase (P-type) (TC 3.A.3) family. Type IB subfamily.</text>
</comment>
<dbReference type="GO" id="GO:0016787">
    <property type="term" value="F:hydrolase activity"/>
    <property type="evidence" value="ECO:0007669"/>
    <property type="project" value="UniProtKB-KW"/>
</dbReference>
<keyword evidence="6 15" id="KW-0812">Transmembrane</keyword>
<evidence type="ECO:0000256" key="6">
    <source>
        <dbReference type="ARBA" id="ARBA00022692"/>
    </source>
</evidence>
<dbReference type="RefSeq" id="WP_265789790.1">
    <property type="nucleotide sequence ID" value="NZ_BAABRS010000002.1"/>
</dbReference>
<name>A0ABT3PZF8_9BACT</name>
<dbReference type="EC" id="3.6.3.-" evidence="18"/>
<evidence type="ECO:0000256" key="5">
    <source>
        <dbReference type="ARBA" id="ARBA00022553"/>
    </source>
</evidence>
<evidence type="ECO:0000256" key="2">
    <source>
        <dbReference type="ARBA" id="ARBA00006024"/>
    </source>
</evidence>
<feature type="transmembrane region" description="Helical" evidence="15">
    <location>
        <begin position="34"/>
        <end position="55"/>
    </location>
</feature>
<dbReference type="InterPro" id="IPR008250">
    <property type="entry name" value="ATPase_P-typ_transduc_dom_A_sf"/>
</dbReference>
<evidence type="ECO:0000256" key="9">
    <source>
        <dbReference type="ARBA" id="ARBA00022840"/>
    </source>
</evidence>
<feature type="domain" description="P-type ATPase A" evidence="17">
    <location>
        <begin position="162"/>
        <end position="263"/>
    </location>
</feature>
<dbReference type="Pfam" id="PF00122">
    <property type="entry name" value="E1-E2_ATPase"/>
    <property type="match status" value="1"/>
</dbReference>
<dbReference type="SUPFAM" id="SSF81653">
    <property type="entry name" value="Calcium ATPase, transduction domain A"/>
    <property type="match status" value="1"/>
</dbReference>
<evidence type="ECO:0000256" key="4">
    <source>
        <dbReference type="ARBA" id="ARBA00022475"/>
    </source>
</evidence>
<dbReference type="PANTHER" id="PTHR43520">
    <property type="entry name" value="ATP7, ISOFORM B"/>
    <property type="match status" value="1"/>
</dbReference>
<keyword evidence="9 15" id="KW-0067">ATP-binding</keyword>